<dbReference type="GeneID" id="63828045"/>
<dbReference type="AlphaFoldDB" id="A0A165B8I1"/>
<dbReference type="CDD" id="cd00303">
    <property type="entry name" value="retropepsin_like"/>
    <property type="match status" value="1"/>
</dbReference>
<protein>
    <submittedName>
        <fullName evidence="1">Uncharacterized protein</fullName>
    </submittedName>
</protein>
<sequence length="285" mass="32072">MHSNWENYISGAWLHDPEFNLPVWFQRHITFKLGHFHGYKGGEEMSYALALGVEATLSDKFPYLDGTEPENTTILWFHCIQASDEVVIEDHYLNILAVVPNAALQNAYHDVCNAYAWADDLREALRVLFDQTIREAHFKMIKLRTMGISLRNDPLPAVQCNCVIPELPTIVIDVNGHPAHALLDTGSMADFIFAWLVHQLGLKSFELAKPLPVHLAVQGSRSKIHSRLALGFNPTTVEIGSTKLLPVEGKQSKVLESQATETVCEYLPQDSPLLPLHAIDHVYTW</sequence>
<dbReference type="RefSeq" id="XP_040758228.1">
    <property type="nucleotide sequence ID" value="XM_040911016.1"/>
</dbReference>
<dbReference type="Proteomes" id="UP000076871">
    <property type="component" value="Unassembled WGS sequence"/>
</dbReference>
<evidence type="ECO:0000313" key="1">
    <source>
        <dbReference type="EMBL" id="KZT00488.1"/>
    </source>
</evidence>
<organism evidence="1 2">
    <name type="scientific">Laetiporus sulphureus 93-53</name>
    <dbReference type="NCBI Taxonomy" id="1314785"/>
    <lineage>
        <taxon>Eukaryota</taxon>
        <taxon>Fungi</taxon>
        <taxon>Dikarya</taxon>
        <taxon>Basidiomycota</taxon>
        <taxon>Agaricomycotina</taxon>
        <taxon>Agaricomycetes</taxon>
        <taxon>Polyporales</taxon>
        <taxon>Laetiporus</taxon>
    </lineage>
</organism>
<gene>
    <name evidence="1" type="ORF">LAESUDRAFT_739589</name>
</gene>
<dbReference type="Gene3D" id="2.40.70.10">
    <property type="entry name" value="Acid Proteases"/>
    <property type="match status" value="1"/>
</dbReference>
<keyword evidence="2" id="KW-1185">Reference proteome</keyword>
<dbReference type="EMBL" id="KV427684">
    <property type="protein sequence ID" value="KZT00488.1"/>
    <property type="molecule type" value="Genomic_DNA"/>
</dbReference>
<proteinExistence type="predicted"/>
<dbReference type="OrthoDB" id="1750432at2759"/>
<accession>A0A165B8I1</accession>
<evidence type="ECO:0000313" key="2">
    <source>
        <dbReference type="Proteomes" id="UP000076871"/>
    </source>
</evidence>
<dbReference type="STRING" id="1314785.A0A165B8I1"/>
<name>A0A165B8I1_9APHY</name>
<reference evidence="1 2" key="1">
    <citation type="journal article" date="2016" name="Mol. Biol. Evol.">
        <title>Comparative Genomics of Early-Diverging Mushroom-Forming Fungi Provides Insights into the Origins of Lignocellulose Decay Capabilities.</title>
        <authorList>
            <person name="Nagy L.G."/>
            <person name="Riley R."/>
            <person name="Tritt A."/>
            <person name="Adam C."/>
            <person name="Daum C."/>
            <person name="Floudas D."/>
            <person name="Sun H."/>
            <person name="Yadav J.S."/>
            <person name="Pangilinan J."/>
            <person name="Larsson K.H."/>
            <person name="Matsuura K."/>
            <person name="Barry K."/>
            <person name="Labutti K."/>
            <person name="Kuo R."/>
            <person name="Ohm R.A."/>
            <person name="Bhattacharya S.S."/>
            <person name="Shirouzu T."/>
            <person name="Yoshinaga Y."/>
            <person name="Martin F.M."/>
            <person name="Grigoriev I.V."/>
            <person name="Hibbett D.S."/>
        </authorList>
    </citation>
    <scope>NUCLEOTIDE SEQUENCE [LARGE SCALE GENOMIC DNA]</scope>
    <source>
        <strain evidence="1 2">93-53</strain>
    </source>
</reference>
<dbReference type="InterPro" id="IPR021109">
    <property type="entry name" value="Peptidase_aspartic_dom_sf"/>
</dbReference>
<dbReference type="InParanoid" id="A0A165B8I1"/>